<feature type="domain" description="DUF11" evidence="2">
    <location>
        <begin position="433"/>
        <end position="524"/>
    </location>
</feature>
<gene>
    <name evidence="3" type="primary">omcB_2</name>
    <name evidence="3" type="ORF">K227x_32250</name>
</gene>
<evidence type="ECO:0000313" key="4">
    <source>
        <dbReference type="Proteomes" id="UP000318538"/>
    </source>
</evidence>
<dbReference type="PANTHER" id="PTHR34819">
    <property type="entry name" value="LARGE CYSTEINE-RICH PERIPLASMIC PROTEIN OMCB"/>
    <property type="match status" value="1"/>
</dbReference>
<feature type="domain" description="DUF11" evidence="2">
    <location>
        <begin position="770"/>
        <end position="866"/>
    </location>
</feature>
<dbReference type="Pfam" id="PF01345">
    <property type="entry name" value="DUF11"/>
    <property type="match status" value="3"/>
</dbReference>
<evidence type="ECO:0000313" key="3">
    <source>
        <dbReference type="EMBL" id="QDT04828.1"/>
    </source>
</evidence>
<dbReference type="KEGG" id="rlc:K227x_32250"/>
<keyword evidence="4" id="KW-1185">Reference proteome</keyword>
<feature type="signal peptide" evidence="1">
    <location>
        <begin position="1"/>
        <end position="21"/>
    </location>
</feature>
<accession>A0A517NCQ1</accession>
<dbReference type="PANTHER" id="PTHR34819:SF3">
    <property type="entry name" value="CELL SURFACE PROTEIN"/>
    <property type="match status" value="1"/>
</dbReference>
<dbReference type="RefSeq" id="WP_218933258.1">
    <property type="nucleotide sequence ID" value="NZ_CP036525.1"/>
</dbReference>
<sequence length="877" mass="91192" precursor="true">MKSFGVRLGAGLVTIIFGAYAAALAQKDKENSSGSWTAQAPSLGEPAAPIAGMSEETWLAQPADGSDANGDAASGVAQASATFAVDQDQHDDVFGTSRVALVQHSEDIPAGGDGSGFAPAVAMEGNGFAPGSAPASLGNPEASYDPGAATDWSMPSADAMSEPAVAYDDPSATTQRSLSMTFPTDHANANPESSAPVVMDPSVMAPSAMPMGSNPADAMSGDGLPTLKMAQTPQVDYFNDTPQATGNEGPADYAAPQPMSDPSAMAQGNLLRDQPMQDNDLRGGMPAPAPPAEGFAPPAEGFASPAEDFAMQNAPPQSSAGTFAPQGEMAYQADPAASQPVQPMMQDPAGQTFAADQSMPPARMASLPTGNALPSGMSAQPSVQANQPYGDANAYQPQPFAQPTGAVEIDPNSVVDSPGDRRLEGIQSPSVVIHKRAPAEVTVGKPASFVIQVQNVGSAEALDVKVHDRIPAGMRLVDASPAPVQQGSLLMWQLGALPAGDERTVTMQLVPETEGELGSVARVTFEAAASVRTMSTRPELKIVQRALDTVLIGQQLEIELEVSNPGTGSAEGVSLQVDVPEGLSHPKGRQLDNMIGTLAPGEVRTQVLRLQAVSPGMVQNTIRLVSQDGLSAEDTIKVEVTAPNLAVELNGPSLRYLERQVTYQLEVANNGTDVANNVELSVQLDRGFTFVSTDSQGQYDPSRHSVYWSLATLAAGAGGSVPLTLLPVEQGARALTVDARADLGVVAKCEKTVQVEGLAELSFQITNPGGPIEMGAETSYEITVNNSGSKPDEDVRVELLLPPGLELIDSDSDAGTDGRGLVAFQPRAQLKPGEEMKFRVRVRGVAQGTHLVKAVVVSKHETKPVTKEESTLVYADQ</sequence>
<name>A0A517NCQ1_9BACT</name>
<dbReference type="InterPro" id="IPR047589">
    <property type="entry name" value="DUF11_rpt"/>
</dbReference>
<organism evidence="3 4">
    <name type="scientific">Rubripirellula lacrimiformis</name>
    <dbReference type="NCBI Taxonomy" id="1930273"/>
    <lineage>
        <taxon>Bacteria</taxon>
        <taxon>Pseudomonadati</taxon>
        <taxon>Planctomycetota</taxon>
        <taxon>Planctomycetia</taxon>
        <taxon>Pirellulales</taxon>
        <taxon>Pirellulaceae</taxon>
        <taxon>Rubripirellula</taxon>
    </lineage>
</organism>
<keyword evidence="1" id="KW-0732">Signal</keyword>
<evidence type="ECO:0000256" key="1">
    <source>
        <dbReference type="SAM" id="SignalP"/>
    </source>
</evidence>
<protein>
    <submittedName>
        <fullName evidence="3">Large cysteine-rich periplasmic protein OmcB</fullName>
    </submittedName>
</protein>
<dbReference type="NCBIfam" id="TIGR01451">
    <property type="entry name" value="B_ant_repeat"/>
    <property type="match status" value="2"/>
</dbReference>
<proteinExistence type="predicted"/>
<feature type="chain" id="PRO_5022143494" evidence="1">
    <location>
        <begin position="22"/>
        <end position="877"/>
    </location>
</feature>
<reference evidence="3 4" key="1">
    <citation type="submission" date="2019-02" db="EMBL/GenBank/DDBJ databases">
        <title>Deep-cultivation of Planctomycetes and their phenomic and genomic characterization uncovers novel biology.</title>
        <authorList>
            <person name="Wiegand S."/>
            <person name="Jogler M."/>
            <person name="Boedeker C."/>
            <person name="Pinto D."/>
            <person name="Vollmers J."/>
            <person name="Rivas-Marin E."/>
            <person name="Kohn T."/>
            <person name="Peeters S.H."/>
            <person name="Heuer A."/>
            <person name="Rast P."/>
            <person name="Oberbeckmann S."/>
            <person name="Bunk B."/>
            <person name="Jeske O."/>
            <person name="Meyerdierks A."/>
            <person name="Storesund J.E."/>
            <person name="Kallscheuer N."/>
            <person name="Luecker S."/>
            <person name="Lage O.M."/>
            <person name="Pohl T."/>
            <person name="Merkel B.J."/>
            <person name="Hornburger P."/>
            <person name="Mueller R.-W."/>
            <person name="Bruemmer F."/>
            <person name="Labrenz M."/>
            <person name="Spormann A.M."/>
            <person name="Op den Camp H."/>
            <person name="Overmann J."/>
            <person name="Amann R."/>
            <person name="Jetten M.S.M."/>
            <person name="Mascher T."/>
            <person name="Medema M.H."/>
            <person name="Devos D.P."/>
            <person name="Kaster A.-K."/>
            <person name="Ovreas L."/>
            <person name="Rohde M."/>
            <person name="Galperin M.Y."/>
            <person name="Jogler C."/>
        </authorList>
    </citation>
    <scope>NUCLEOTIDE SEQUENCE [LARGE SCALE GENOMIC DNA]</scope>
    <source>
        <strain evidence="3 4">K22_7</strain>
    </source>
</reference>
<dbReference type="InterPro" id="IPR013783">
    <property type="entry name" value="Ig-like_fold"/>
</dbReference>
<dbReference type="AlphaFoldDB" id="A0A517NCQ1"/>
<dbReference type="EMBL" id="CP036525">
    <property type="protein sequence ID" value="QDT04828.1"/>
    <property type="molecule type" value="Genomic_DNA"/>
</dbReference>
<dbReference type="InterPro" id="IPR001434">
    <property type="entry name" value="OmcB-like_DUF11"/>
</dbReference>
<feature type="domain" description="DUF11" evidence="2">
    <location>
        <begin position="658"/>
        <end position="725"/>
    </location>
</feature>
<dbReference type="Gene3D" id="2.60.40.10">
    <property type="entry name" value="Immunoglobulins"/>
    <property type="match status" value="4"/>
</dbReference>
<dbReference type="Proteomes" id="UP000318538">
    <property type="component" value="Chromosome"/>
</dbReference>
<dbReference type="InterPro" id="IPR051172">
    <property type="entry name" value="Chlamydia_OmcB"/>
</dbReference>
<evidence type="ECO:0000259" key="2">
    <source>
        <dbReference type="Pfam" id="PF01345"/>
    </source>
</evidence>